<feature type="domain" description="PIN" evidence="1">
    <location>
        <begin position="7"/>
        <end position="113"/>
    </location>
</feature>
<dbReference type="OrthoDB" id="676982at2"/>
<evidence type="ECO:0000259" key="1">
    <source>
        <dbReference type="Pfam" id="PF01850"/>
    </source>
</evidence>
<proteinExistence type="predicted"/>
<keyword evidence="3" id="KW-1185">Reference proteome</keyword>
<dbReference type="CDD" id="cd18738">
    <property type="entry name" value="PIN_VapC4-5_FitB-like"/>
    <property type="match status" value="1"/>
</dbReference>
<dbReference type="EMBL" id="FMVF01000046">
    <property type="protein sequence ID" value="SCZ00770.1"/>
    <property type="molecule type" value="Genomic_DNA"/>
</dbReference>
<organism evidence="2 3">
    <name type="scientific">Flavobacterium caeni</name>
    <dbReference type="NCBI Taxonomy" id="490189"/>
    <lineage>
        <taxon>Bacteria</taxon>
        <taxon>Pseudomonadati</taxon>
        <taxon>Bacteroidota</taxon>
        <taxon>Flavobacteriia</taxon>
        <taxon>Flavobacteriales</taxon>
        <taxon>Flavobacteriaceae</taxon>
        <taxon>Flavobacterium</taxon>
    </lineage>
</organism>
<dbReference type="InterPro" id="IPR002716">
    <property type="entry name" value="PIN_dom"/>
</dbReference>
<dbReference type="InterPro" id="IPR029060">
    <property type="entry name" value="PIN-like_dom_sf"/>
</dbReference>
<dbReference type="AlphaFoldDB" id="A0A1G5KL30"/>
<dbReference type="Proteomes" id="UP000199354">
    <property type="component" value="Unassembled WGS sequence"/>
</dbReference>
<accession>A0A1G5KL30</accession>
<dbReference type="STRING" id="490189.SAMN02927903_03342"/>
<dbReference type="RefSeq" id="WP_091147354.1">
    <property type="nucleotide sequence ID" value="NZ_FMVF01000046.1"/>
</dbReference>
<dbReference type="Pfam" id="PF01850">
    <property type="entry name" value="PIN"/>
    <property type="match status" value="1"/>
</dbReference>
<name>A0A1G5KL30_9FLAO</name>
<sequence>MKIDFIADTNFLIYLHEGNKIIEPFLEYDFGVSFISEIELLGFHGLTKLEETKLKSLLTDCFLIDWNSKIKDQTIQLKRKYSIKLPDAIIAATGLVYSIPLVTADKGFSKISELDLVLIDL</sequence>
<evidence type="ECO:0000313" key="2">
    <source>
        <dbReference type="EMBL" id="SCZ00770.1"/>
    </source>
</evidence>
<dbReference type="SUPFAM" id="SSF88723">
    <property type="entry name" value="PIN domain-like"/>
    <property type="match status" value="1"/>
</dbReference>
<gene>
    <name evidence="2" type="ORF">SAMN02927903_03342</name>
</gene>
<evidence type="ECO:0000313" key="3">
    <source>
        <dbReference type="Proteomes" id="UP000199354"/>
    </source>
</evidence>
<reference evidence="2 3" key="1">
    <citation type="submission" date="2016-10" db="EMBL/GenBank/DDBJ databases">
        <authorList>
            <person name="de Groot N.N."/>
        </authorList>
    </citation>
    <scope>NUCLEOTIDE SEQUENCE [LARGE SCALE GENOMIC DNA]</scope>
    <source>
        <strain evidence="2 3">CGMCC 1.7031</strain>
    </source>
</reference>
<protein>
    <recommendedName>
        <fullName evidence="1">PIN domain-containing protein</fullName>
    </recommendedName>
</protein>
<dbReference type="Gene3D" id="3.40.50.1010">
    <property type="entry name" value="5'-nuclease"/>
    <property type="match status" value="1"/>
</dbReference>